<keyword evidence="2" id="KW-0812">Transmembrane</keyword>
<dbReference type="InterPro" id="IPR058625">
    <property type="entry name" value="MdtA-like_BSH"/>
</dbReference>
<protein>
    <submittedName>
        <fullName evidence="6">Multidrug export protein EmrA</fullName>
    </submittedName>
</protein>
<keyword evidence="7" id="KW-1185">Reference proteome</keyword>
<dbReference type="Pfam" id="PF25876">
    <property type="entry name" value="HH_MFP_RND"/>
    <property type="match status" value="1"/>
</dbReference>
<dbReference type="PANTHER" id="PTHR30386">
    <property type="entry name" value="MEMBRANE FUSION SUBUNIT OF EMRAB-TOLC MULTIDRUG EFFLUX PUMP"/>
    <property type="match status" value="1"/>
</dbReference>
<dbReference type="InterPro" id="IPR058624">
    <property type="entry name" value="MdtA-like_HH"/>
</dbReference>
<sequence>MSSVKFHRVSFMSGTDTSSNRFRNLSILAVIAVVITIAGYFYVKHQENYPSTDDAYVHANIIYIAPQISGKVISTNVADYQEVSQGDLIYQIDPAPYQAKLEQAQAAYEIALQNNAAADDAILAASANVKSAMAQLTDAQATYRRIAQLVKKQLLPAQEMDDAKAKLSSAEENVIAARATMSQLVKSQGAKGNEAPEVKQAAAALSEASLSLSYTNIFAPADGHLGKLSAHNGSVVSPGLALIPLVEANTFWLQANFKETQLEHIRVGMPVTIALDLYPDVAYHGVVEAISPASGSSFSLLPPENATGNWVKVPQRFPVLVRLTNEAEHPDTPLRVGASATVTVNTVDGSAVSHTTQTQEP</sequence>
<dbReference type="InterPro" id="IPR058634">
    <property type="entry name" value="AaeA-lik-b-barrel"/>
</dbReference>
<proteinExistence type="inferred from homology"/>
<evidence type="ECO:0000259" key="5">
    <source>
        <dbReference type="Pfam" id="PF25963"/>
    </source>
</evidence>
<dbReference type="Pfam" id="PF25963">
    <property type="entry name" value="Beta-barrel_AAEA"/>
    <property type="match status" value="1"/>
</dbReference>
<dbReference type="PANTHER" id="PTHR30386:SF24">
    <property type="entry name" value="MULTIDRUG RESISTANCE EFFLUX PUMP"/>
    <property type="match status" value="1"/>
</dbReference>
<reference evidence="6" key="1">
    <citation type="submission" date="2021-11" db="EMBL/GenBank/DDBJ databases">
        <authorList>
            <person name="Rodrigo-Torres L."/>
            <person name="Arahal R. D."/>
            <person name="Lucena T."/>
        </authorList>
    </citation>
    <scope>NUCLEOTIDE SEQUENCE</scope>
    <source>
        <strain evidence="6">CECT 7929</strain>
    </source>
</reference>
<dbReference type="EMBL" id="CAKLDI010000002">
    <property type="protein sequence ID" value="CAH0535280.1"/>
    <property type="molecule type" value="Genomic_DNA"/>
</dbReference>
<feature type="domain" description="Multidrug resistance protein MdtA-like alpha-helical hairpin" evidence="3">
    <location>
        <begin position="125"/>
        <end position="182"/>
    </location>
</feature>
<dbReference type="Gene3D" id="2.40.30.170">
    <property type="match status" value="1"/>
</dbReference>
<dbReference type="Proteomes" id="UP000838672">
    <property type="component" value="Unassembled WGS sequence"/>
</dbReference>
<comment type="caution">
    <text evidence="6">The sequence shown here is derived from an EMBL/GenBank/DDBJ whole genome shotgun (WGS) entry which is preliminary data.</text>
</comment>
<dbReference type="Gene3D" id="2.40.50.100">
    <property type="match status" value="1"/>
</dbReference>
<organism evidence="6 7">
    <name type="scientific">Vibrio stylophorae</name>
    <dbReference type="NCBI Taxonomy" id="659351"/>
    <lineage>
        <taxon>Bacteria</taxon>
        <taxon>Pseudomonadati</taxon>
        <taxon>Pseudomonadota</taxon>
        <taxon>Gammaproteobacteria</taxon>
        <taxon>Vibrionales</taxon>
        <taxon>Vibrionaceae</taxon>
        <taxon>Vibrio</taxon>
    </lineage>
</organism>
<dbReference type="SUPFAM" id="SSF111369">
    <property type="entry name" value="HlyD-like secretion proteins"/>
    <property type="match status" value="3"/>
</dbReference>
<evidence type="ECO:0000259" key="3">
    <source>
        <dbReference type="Pfam" id="PF25876"/>
    </source>
</evidence>
<evidence type="ECO:0000259" key="4">
    <source>
        <dbReference type="Pfam" id="PF25917"/>
    </source>
</evidence>
<feature type="transmembrane region" description="Helical" evidence="2">
    <location>
        <begin position="21"/>
        <end position="43"/>
    </location>
</feature>
<feature type="domain" description="Multidrug resistance protein MdtA-like barrel-sandwich hybrid" evidence="4">
    <location>
        <begin position="61"/>
        <end position="239"/>
    </location>
</feature>
<name>A0ABM8ZX94_9VIBR</name>
<comment type="similarity">
    <text evidence="1">Belongs to the membrane fusion protein (MFP) (TC 8.A.1) family.</text>
</comment>
<dbReference type="Pfam" id="PF25917">
    <property type="entry name" value="BSH_RND"/>
    <property type="match status" value="1"/>
</dbReference>
<evidence type="ECO:0000256" key="1">
    <source>
        <dbReference type="ARBA" id="ARBA00009477"/>
    </source>
</evidence>
<keyword evidence="2" id="KW-1133">Transmembrane helix</keyword>
<gene>
    <name evidence="6" type="primary">emrA</name>
    <name evidence="6" type="ORF">VST7929_02905</name>
</gene>
<feature type="domain" description="p-hydroxybenzoic acid efflux pump subunit AaeA-like beta-barrel" evidence="5">
    <location>
        <begin position="250"/>
        <end position="344"/>
    </location>
</feature>
<dbReference type="InterPro" id="IPR050739">
    <property type="entry name" value="MFP"/>
</dbReference>
<keyword evidence="2" id="KW-0472">Membrane</keyword>
<evidence type="ECO:0000256" key="2">
    <source>
        <dbReference type="SAM" id="Phobius"/>
    </source>
</evidence>
<accession>A0ABM8ZX94</accession>
<evidence type="ECO:0000313" key="6">
    <source>
        <dbReference type="EMBL" id="CAH0535280.1"/>
    </source>
</evidence>
<evidence type="ECO:0000313" key="7">
    <source>
        <dbReference type="Proteomes" id="UP000838672"/>
    </source>
</evidence>